<dbReference type="OrthoDB" id="4869960at2759"/>
<proteinExistence type="predicted"/>
<dbReference type="InterPro" id="IPR001680">
    <property type="entry name" value="WD40_rpt"/>
</dbReference>
<organism evidence="5 6">
    <name type="scientific">Puccinia sorghi</name>
    <dbReference type="NCBI Taxonomy" id="27349"/>
    <lineage>
        <taxon>Eukaryota</taxon>
        <taxon>Fungi</taxon>
        <taxon>Dikarya</taxon>
        <taxon>Basidiomycota</taxon>
        <taxon>Pucciniomycotina</taxon>
        <taxon>Pucciniomycetes</taxon>
        <taxon>Pucciniales</taxon>
        <taxon>Pucciniaceae</taxon>
        <taxon>Puccinia</taxon>
    </lineage>
</organism>
<feature type="repeat" description="WD" evidence="3">
    <location>
        <begin position="68"/>
        <end position="103"/>
    </location>
</feature>
<protein>
    <submittedName>
        <fullName evidence="5">Uncharacterized protein</fullName>
    </submittedName>
</protein>
<accession>A0A0L6VQL9</accession>
<dbReference type="SUPFAM" id="SSF50978">
    <property type="entry name" value="WD40 repeat-like"/>
    <property type="match status" value="1"/>
</dbReference>
<feature type="compositionally biased region" description="Acidic residues" evidence="4">
    <location>
        <begin position="541"/>
        <end position="556"/>
    </location>
</feature>
<keyword evidence="2" id="KW-0677">Repeat</keyword>
<reference evidence="5 6" key="1">
    <citation type="submission" date="2015-08" db="EMBL/GenBank/DDBJ databases">
        <title>Next Generation Sequencing and Analysis of the Genome of Puccinia sorghi L Schw, the Causal Agent of Maize Common Rust.</title>
        <authorList>
            <person name="Rochi L."/>
            <person name="Burguener G."/>
            <person name="Darino M."/>
            <person name="Turjanski A."/>
            <person name="Kreff E."/>
            <person name="Dieguez M.J."/>
            <person name="Sacco F."/>
        </authorList>
    </citation>
    <scope>NUCLEOTIDE SEQUENCE [LARGE SCALE GENOMIC DNA]</scope>
    <source>
        <strain evidence="5 6">RO10H11247</strain>
    </source>
</reference>
<dbReference type="PANTHER" id="PTHR15574:SF40">
    <property type="entry name" value="WD AND TETRATRICOPEPTIDE REPEATS PROTEIN 1"/>
    <property type="match status" value="1"/>
</dbReference>
<dbReference type="GO" id="GO:0005737">
    <property type="term" value="C:cytoplasm"/>
    <property type="evidence" value="ECO:0007669"/>
    <property type="project" value="TreeGrafter"/>
</dbReference>
<keyword evidence="1 3" id="KW-0853">WD repeat</keyword>
<name>A0A0L6VQL9_9BASI</name>
<keyword evidence="6" id="KW-1185">Reference proteome</keyword>
<dbReference type="Gene3D" id="2.130.10.10">
    <property type="entry name" value="YVTN repeat-like/Quinoprotein amine dehydrogenase"/>
    <property type="match status" value="2"/>
</dbReference>
<dbReference type="VEuPathDB" id="FungiDB:VP01_1203g1"/>
<dbReference type="GO" id="GO:0080008">
    <property type="term" value="C:Cul4-RING E3 ubiquitin ligase complex"/>
    <property type="evidence" value="ECO:0007669"/>
    <property type="project" value="TreeGrafter"/>
</dbReference>
<dbReference type="GO" id="GO:0045717">
    <property type="term" value="P:negative regulation of fatty acid biosynthetic process"/>
    <property type="evidence" value="ECO:0007669"/>
    <property type="project" value="TreeGrafter"/>
</dbReference>
<feature type="repeat" description="WD" evidence="3">
    <location>
        <begin position="116"/>
        <end position="157"/>
    </location>
</feature>
<evidence type="ECO:0000256" key="4">
    <source>
        <dbReference type="SAM" id="MobiDB-lite"/>
    </source>
</evidence>
<evidence type="ECO:0000313" key="6">
    <source>
        <dbReference type="Proteomes" id="UP000037035"/>
    </source>
</evidence>
<comment type="caution">
    <text evidence="5">The sequence shown here is derived from an EMBL/GenBank/DDBJ whole genome shotgun (WGS) entry which is preliminary data.</text>
</comment>
<evidence type="ECO:0000256" key="1">
    <source>
        <dbReference type="ARBA" id="ARBA00022574"/>
    </source>
</evidence>
<dbReference type="EMBL" id="LAVV01002266">
    <property type="protein sequence ID" value="KNZ62942.1"/>
    <property type="molecule type" value="Genomic_DNA"/>
</dbReference>
<sequence length="562" mass="62722">MRKNQAFVGAADATGSPRLTANNMSSSSSSSSLHHDQPRQSSRIRQAIDITEPLEPSKSIAYPYSFDLLAHHGCVNAICFSRNEQGRWLASGGDDRKIILWDLFQDFDQISPVASFDGPAANVFSIDFSADGRWLVASGLDSRIFVYDLNRPSTTPSVGSSPQAAVSVLTPHTESCRRVVCHPQEASCLLSAAEDGLVFRHDLRNPEKENNTALLEARAQYTDLCWNPVSPDLFLASTNHTIKLYDRRKLASDPNSNVNNCLVSYTTNLIKPKPLFRIGHPEISSVTIDPTGKLLGVMMSKWYPTIWSLDDPHPLAVLKSEPTVTGDSQIEGAFRDVCTIKVSSCHGGFSNHVHSDSTYFAGGSDDFRCYGWKLPPITDMENQRHEVAKLSDWLNETTLDTCAYGNKTITVPLTISEPSLKLHGHRSIPNSLIFHPYLPLICTSGVEKLVKVHSARRVGWYPHQSIESRAQVTSTTVRRKMSVADRIPFIFGSHRSQLHSSARPEEEDLETLAMFDALLEREKEVGDQSLWFGLDRHHTDDDDDDDQDNQDEDYFSYDDHSD</sequence>
<dbReference type="PROSITE" id="PS00678">
    <property type="entry name" value="WD_REPEATS_1"/>
    <property type="match status" value="1"/>
</dbReference>
<evidence type="ECO:0000256" key="2">
    <source>
        <dbReference type="ARBA" id="ARBA00022737"/>
    </source>
</evidence>
<dbReference type="SMART" id="SM00320">
    <property type="entry name" value="WD40"/>
    <property type="match status" value="6"/>
</dbReference>
<feature type="region of interest" description="Disordered" evidence="4">
    <location>
        <begin position="536"/>
        <end position="562"/>
    </location>
</feature>
<dbReference type="PANTHER" id="PTHR15574">
    <property type="entry name" value="WD REPEAT DOMAIN-CONTAINING FAMILY"/>
    <property type="match status" value="1"/>
</dbReference>
<dbReference type="InterPro" id="IPR019775">
    <property type="entry name" value="WD40_repeat_CS"/>
</dbReference>
<dbReference type="Proteomes" id="UP000037035">
    <property type="component" value="Unassembled WGS sequence"/>
</dbReference>
<dbReference type="AlphaFoldDB" id="A0A0L6VQL9"/>
<evidence type="ECO:0000313" key="5">
    <source>
        <dbReference type="EMBL" id="KNZ62942.1"/>
    </source>
</evidence>
<dbReference type="InterPro" id="IPR015943">
    <property type="entry name" value="WD40/YVTN_repeat-like_dom_sf"/>
</dbReference>
<feature type="region of interest" description="Disordered" evidence="4">
    <location>
        <begin position="1"/>
        <end position="45"/>
    </location>
</feature>
<evidence type="ECO:0000256" key="3">
    <source>
        <dbReference type="PROSITE-ProRule" id="PRU00221"/>
    </source>
</evidence>
<gene>
    <name evidence="5" type="ORF">VP01_1203g1</name>
</gene>
<dbReference type="PROSITE" id="PS50294">
    <property type="entry name" value="WD_REPEATS_REGION"/>
    <property type="match status" value="1"/>
</dbReference>
<dbReference type="Pfam" id="PF00400">
    <property type="entry name" value="WD40"/>
    <property type="match status" value="2"/>
</dbReference>
<dbReference type="InterPro" id="IPR045151">
    <property type="entry name" value="DCAF8"/>
</dbReference>
<dbReference type="PROSITE" id="PS50082">
    <property type="entry name" value="WD_REPEATS_2"/>
    <property type="match status" value="2"/>
</dbReference>
<dbReference type="InterPro" id="IPR036322">
    <property type="entry name" value="WD40_repeat_dom_sf"/>
</dbReference>
<dbReference type="STRING" id="27349.A0A0L6VQL9"/>